<reference evidence="2 3" key="1">
    <citation type="submission" date="2018-10" db="EMBL/GenBank/DDBJ databases">
        <title>Genome assembly for a Yunnan-Guizhou Plateau 3E fish, Anabarilius grahami (Regan), and its evolutionary and genetic applications.</title>
        <authorList>
            <person name="Jiang W."/>
        </authorList>
    </citation>
    <scope>NUCLEOTIDE SEQUENCE [LARGE SCALE GENOMIC DNA]</scope>
    <source>
        <strain evidence="2">AG-KIZ</strain>
        <tissue evidence="2">Muscle</tissue>
    </source>
</reference>
<gene>
    <name evidence="2" type="ORF">DPX16_19392</name>
</gene>
<evidence type="ECO:0000313" key="2">
    <source>
        <dbReference type="EMBL" id="ROL51873.1"/>
    </source>
</evidence>
<organism evidence="2 3">
    <name type="scientific">Anabarilius grahami</name>
    <name type="common">Kanglang fish</name>
    <name type="synonym">Barilius grahami</name>
    <dbReference type="NCBI Taxonomy" id="495550"/>
    <lineage>
        <taxon>Eukaryota</taxon>
        <taxon>Metazoa</taxon>
        <taxon>Chordata</taxon>
        <taxon>Craniata</taxon>
        <taxon>Vertebrata</taxon>
        <taxon>Euteleostomi</taxon>
        <taxon>Actinopterygii</taxon>
        <taxon>Neopterygii</taxon>
        <taxon>Teleostei</taxon>
        <taxon>Ostariophysi</taxon>
        <taxon>Cypriniformes</taxon>
        <taxon>Xenocyprididae</taxon>
        <taxon>Xenocypridinae</taxon>
        <taxon>Xenocypridinae incertae sedis</taxon>
        <taxon>Anabarilius</taxon>
    </lineage>
</organism>
<evidence type="ECO:0000256" key="1">
    <source>
        <dbReference type="SAM" id="MobiDB-lite"/>
    </source>
</evidence>
<protein>
    <submittedName>
        <fullName evidence="2">Uncharacterized protein</fullName>
    </submittedName>
</protein>
<keyword evidence="3" id="KW-1185">Reference proteome</keyword>
<dbReference type="AlphaFoldDB" id="A0A3N0Z0X4"/>
<name>A0A3N0Z0X4_ANAGA</name>
<dbReference type="Proteomes" id="UP000281406">
    <property type="component" value="Unassembled WGS sequence"/>
</dbReference>
<feature type="region of interest" description="Disordered" evidence="1">
    <location>
        <begin position="48"/>
        <end position="70"/>
    </location>
</feature>
<sequence length="245" mass="27896">MAVTAEEKQTRIVIFSKAPAQHSNTQCLRTKKIPDSRLRIGHVPLGTRRESNAGERVEKRGKETNRGKICGNSMEPAISLPILWKRTTHTHMHMLTNTLFQTITVLSQDARRGRGSSGEGVAGTKKTILPNRETQQRLAAARRHRLRGPNDTARRFNRTKQPLFLRFYAACLFTKHFTWHHGLGCCWRLGLRQMLSREGIVTQDYCSLQQVAPQVVISTCAQTRGYLTYMHVGLVERFCLVSKCR</sequence>
<comment type="caution">
    <text evidence="2">The sequence shown here is derived from an EMBL/GenBank/DDBJ whole genome shotgun (WGS) entry which is preliminary data.</text>
</comment>
<proteinExistence type="predicted"/>
<dbReference type="EMBL" id="RJVU01018281">
    <property type="protein sequence ID" value="ROL51873.1"/>
    <property type="molecule type" value="Genomic_DNA"/>
</dbReference>
<feature type="compositionally biased region" description="Basic and acidic residues" evidence="1">
    <location>
        <begin position="48"/>
        <end position="66"/>
    </location>
</feature>
<evidence type="ECO:0000313" key="3">
    <source>
        <dbReference type="Proteomes" id="UP000281406"/>
    </source>
</evidence>
<accession>A0A3N0Z0X4</accession>